<dbReference type="EMBL" id="JAFCIX010000152">
    <property type="protein sequence ID" value="KAH6597260.1"/>
    <property type="molecule type" value="Genomic_DNA"/>
</dbReference>
<accession>A0ABQ8FF54</accession>
<evidence type="ECO:0000313" key="4">
    <source>
        <dbReference type="Proteomes" id="UP001648503"/>
    </source>
</evidence>
<dbReference type="Pfam" id="PF00982">
    <property type="entry name" value="Glyco_transf_20"/>
    <property type="match status" value="2"/>
</dbReference>
<proteinExistence type="inferred from homology"/>
<evidence type="ECO:0000313" key="3">
    <source>
        <dbReference type="EMBL" id="KAH6597260.1"/>
    </source>
</evidence>
<dbReference type="InterPro" id="IPR003337">
    <property type="entry name" value="Trehalose_PPase"/>
</dbReference>
<organism evidence="3 4">
    <name type="scientific">Batrachochytrium salamandrivorans</name>
    <dbReference type="NCBI Taxonomy" id="1357716"/>
    <lineage>
        <taxon>Eukaryota</taxon>
        <taxon>Fungi</taxon>
        <taxon>Fungi incertae sedis</taxon>
        <taxon>Chytridiomycota</taxon>
        <taxon>Chytridiomycota incertae sedis</taxon>
        <taxon>Chytridiomycetes</taxon>
        <taxon>Rhizophydiales</taxon>
        <taxon>Rhizophydiales incertae sedis</taxon>
        <taxon>Batrachochytrium</taxon>
    </lineage>
</organism>
<dbReference type="PANTHER" id="PTHR10788">
    <property type="entry name" value="TREHALOSE-6-PHOSPHATE SYNTHASE"/>
    <property type="match status" value="1"/>
</dbReference>
<dbReference type="NCBIfam" id="TIGR00685">
    <property type="entry name" value="T6PP"/>
    <property type="match status" value="1"/>
</dbReference>
<dbReference type="Proteomes" id="UP001648503">
    <property type="component" value="Unassembled WGS sequence"/>
</dbReference>
<evidence type="ECO:0000256" key="1">
    <source>
        <dbReference type="ARBA" id="ARBA00005409"/>
    </source>
</evidence>
<dbReference type="Gene3D" id="3.40.50.1000">
    <property type="entry name" value="HAD superfamily/HAD-like"/>
    <property type="match status" value="1"/>
</dbReference>
<comment type="caution">
    <text evidence="3">The sequence shown here is derived from an EMBL/GenBank/DDBJ whole genome shotgun (WGS) entry which is preliminary data.</text>
</comment>
<dbReference type="InterPro" id="IPR023214">
    <property type="entry name" value="HAD_sf"/>
</dbReference>
<dbReference type="InterPro" id="IPR001830">
    <property type="entry name" value="Glyco_trans_20"/>
</dbReference>
<dbReference type="SUPFAM" id="SSF56784">
    <property type="entry name" value="HAD-like"/>
    <property type="match status" value="1"/>
</dbReference>
<protein>
    <recommendedName>
        <fullName evidence="5">Trehalose-phosphatase</fullName>
    </recommendedName>
</protein>
<feature type="compositionally biased region" description="Basic and acidic residues" evidence="2">
    <location>
        <begin position="930"/>
        <end position="943"/>
    </location>
</feature>
<dbReference type="PANTHER" id="PTHR10788:SF15">
    <property type="entry name" value="TREHALOSE SYNTHASE COMPLEX REGULATORY SUBUNIT TPS3-RELATED"/>
    <property type="match status" value="1"/>
</dbReference>
<evidence type="ECO:0008006" key="5">
    <source>
        <dbReference type="Google" id="ProtNLM"/>
    </source>
</evidence>
<dbReference type="CDD" id="cd03788">
    <property type="entry name" value="GT20_TPS"/>
    <property type="match status" value="1"/>
</dbReference>
<sequence length="1030" mass="115460">MDGIGGTPPLTDGREDQWPYRRLLVVSLFLPYTPCAAEMPPTIVKMQPHATDIPQLTRRLSLLSSMTTMATMAAQTVSTASNSSHRLEHSSRNHLHPIDLSKCTVEPSSAGNIGLQNAINAFSGMASDHLWIGTIGVNTDNASALQLDVLKNRFIREHASRPVFVRQDELDGHYNQFCKQVLWKPFHYQLPDYPKLRGYEESAWQNYKIVNQKFANAIAEEYREGDIVWVNDYHLMLVPLMVRQLIPTASIAFFLHIPFPSSEIFRCLPARKQILEGLLGAGIDLSSFNAKRTHPEVAEIITSLRVKYNGMHIVIGRDKNDYVKGVRQKLLAFERFLIQYPEWCGRVVLIQVALSTTEANELETHVSDVVSRINSRFGGIAYVPVVYLQQDISFNHYLALLSIADACLITSLRDGMNLTSHEYVVCQETKHSPLIISEFAGTYGSFGAAIRINPWDGQEVADAIHEALTMTADEKQYRWNMLYQYVSTNTAQSFAETFVADAARVHSENMTIMSASISRLSFESLCDSYICSRKRLFLLDDEGTLFSNPLDSAILLHTTEISRAKKLLNDLCKDERNIVYLMSGRRRSDLDSFFEIPLLGICAENGAFIKYSDRSKWETVLQDQDFSWRKKVLEVFEYYTDRTPGSFIEKKEIGISWYYGLADTGFGAWQAAECHNHLQNTVTATYPVHIISKKKCVEVMPCNVSKATMTRRILEHHQVRSKHRNPSYSPYPVPLQSYSPQSVAPRILSPSVASFRLGSFIDHGGVPGESDLFLGSLEPYEATSPSHVSREIHYRGDPECDQSDHGTINTGGTSFPGTDGISIASIESHSSHCTSPYAQRHSVQASGSSTHVERIDFVLCIGNDRSDEHMFEYLGRLAARENKSRRTKHTIHDAPFVYNSEPRSDCKPIGFAFTHVDNDVEPFDGIEGDGMMHEPDTSSRDAHSSPISEPTEGVCSSPLSPDVLQASSLPFELTTASAMLSRQKGKRYRKIITCTVGAKSSSAKSYVPNVASVLDGLEYLYLHSHKTFFT</sequence>
<dbReference type="Gene3D" id="3.40.50.2000">
    <property type="entry name" value="Glycogen Phosphorylase B"/>
    <property type="match status" value="2"/>
</dbReference>
<evidence type="ECO:0000256" key="2">
    <source>
        <dbReference type="SAM" id="MobiDB-lite"/>
    </source>
</evidence>
<feature type="region of interest" description="Disordered" evidence="2">
    <location>
        <begin position="923"/>
        <end position="959"/>
    </location>
</feature>
<reference evidence="3 4" key="1">
    <citation type="submission" date="2021-02" db="EMBL/GenBank/DDBJ databases">
        <title>Variation within the Batrachochytrium salamandrivorans European outbreak.</title>
        <authorList>
            <person name="Kelly M."/>
            <person name="Pasmans F."/>
            <person name="Shea T.P."/>
            <person name="Munoz J.F."/>
            <person name="Carranza S."/>
            <person name="Cuomo C.A."/>
            <person name="Martel A."/>
        </authorList>
    </citation>
    <scope>NUCLEOTIDE SEQUENCE [LARGE SCALE GENOMIC DNA]</scope>
    <source>
        <strain evidence="3 4">AMFP18/2</strain>
    </source>
</reference>
<comment type="similarity">
    <text evidence="1">In the N-terminal section; belongs to the glycosyltransferase 20 family.</text>
</comment>
<dbReference type="SUPFAM" id="SSF53756">
    <property type="entry name" value="UDP-Glycosyltransferase/glycogen phosphorylase"/>
    <property type="match status" value="1"/>
</dbReference>
<keyword evidence="4" id="KW-1185">Reference proteome</keyword>
<dbReference type="InterPro" id="IPR036412">
    <property type="entry name" value="HAD-like_sf"/>
</dbReference>
<dbReference type="Pfam" id="PF02358">
    <property type="entry name" value="Trehalose_PPase"/>
    <property type="match status" value="1"/>
</dbReference>
<name>A0ABQ8FF54_9FUNG</name>
<gene>
    <name evidence="3" type="ORF">BASA50_004611</name>
</gene>